<dbReference type="Proteomes" id="UP000633418">
    <property type="component" value="Chromosome"/>
</dbReference>
<evidence type="ECO:0000313" key="2">
    <source>
        <dbReference type="Proteomes" id="UP000633418"/>
    </source>
</evidence>
<evidence type="ECO:0000313" key="1">
    <source>
        <dbReference type="EMBL" id="QXI36880.1"/>
    </source>
</evidence>
<keyword evidence="2" id="KW-1185">Reference proteome</keyword>
<dbReference type="InterPro" id="IPR052707">
    <property type="entry name" value="OsmC_Ohr_Peroxiredoxin"/>
</dbReference>
<name>A0A9E6TWG1_9PSED</name>
<reference evidence="1 2" key="2">
    <citation type="journal article" date="2021" name="Microorganisms">
        <title>The Ever-Expanding Pseudomonas Genus: Description of 43 New Species and Partition of the Pseudomonas putida Group.</title>
        <authorList>
            <person name="Girard L."/>
            <person name="Lood C."/>
            <person name="Hofte M."/>
            <person name="Vandamme P."/>
            <person name="Rokni-Zadeh H."/>
            <person name="van Noort V."/>
            <person name="Lavigne R."/>
            <person name="De Mot R."/>
        </authorList>
    </citation>
    <scope>NUCLEOTIDE SEQUENCE [LARGE SCALE GENOMIC DNA]</scope>
    <source>
        <strain evidence="1 2">RW9S1A</strain>
    </source>
</reference>
<dbReference type="RefSeq" id="WP_186660522.1">
    <property type="nucleotide sequence ID" value="NZ_CP077095.1"/>
</dbReference>
<dbReference type="Gene3D" id="3.30.300.20">
    <property type="match status" value="1"/>
</dbReference>
<sequence length="157" mass="17626">MKEHDYSVTVNWVGNTGQGTASYTAYTRDFTVQMPGKHDLLGSADPAFRGDPKRWNPEDMLLASLSACHKLWYLHLCAVNKVKVLEYVDQAQGRMVEGDDLRKGHFTQVVLRPQIVISRDSDSALAMRLHDEAHHECFIANSVNFPVTCEAVITHQG</sequence>
<dbReference type="Pfam" id="PF02566">
    <property type="entry name" value="OsmC"/>
    <property type="match status" value="1"/>
</dbReference>
<dbReference type="InterPro" id="IPR036102">
    <property type="entry name" value="OsmC/Ohrsf"/>
</dbReference>
<dbReference type="AlphaFoldDB" id="A0A9E6TWG1"/>
<proteinExistence type="predicted"/>
<protein>
    <submittedName>
        <fullName evidence="1">OsmC family protein</fullName>
    </submittedName>
</protein>
<organism evidence="1 2">
    <name type="scientific">Pseudomonas xantholysinigenes</name>
    <dbReference type="NCBI Taxonomy" id="2745490"/>
    <lineage>
        <taxon>Bacteria</taxon>
        <taxon>Pseudomonadati</taxon>
        <taxon>Pseudomonadota</taxon>
        <taxon>Gammaproteobacteria</taxon>
        <taxon>Pseudomonadales</taxon>
        <taxon>Pseudomonadaceae</taxon>
        <taxon>Pseudomonas</taxon>
    </lineage>
</organism>
<dbReference type="PANTHER" id="PTHR42830">
    <property type="entry name" value="OSMOTICALLY INDUCIBLE FAMILY PROTEIN"/>
    <property type="match status" value="1"/>
</dbReference>
<accession>A0A9E6TWG1</accession>
<dbReference type="EMBL" id="CP077095">
    <property type="protein sequence ID" value="QXI36880.1"/>
    <property type="molecule type" value="Genomic_DNA"/>
</dbReference>
<reference evidence="1 2" key="1">
    <citation type="journal article" date="2020" name="Microorganisms">
        <title>Reliable Identification of Environmental Pseudomonas Isolates Using the rpoD Gene.</title>
        <authorList>
            <consortium name="The Broad Institute Genome Sequencing Platform"/>
            <person name="Girard L."/>
            <person name="Lood C."/>
            <person name="Rokni-Zadeh H."/>
            <person name="van Noort V."/>
            <person name="Lavigne R."/>
            <person name="De Mot R."/>
        </authorList>
    </citation>
    <scope>NUCLEOTIDE SEQUENCE [LARGE SCALE GENOMIC DNA]</scope>
    <source>
        <strain evidence="1 2">RW9S1A</strain>
    </source>
</reference>
<dbReference type="PANTHER" id="PTHR42830:SF2">
    <property type="entry name" value="OSMC_OHR FAMILY PROTEIN"/>
    <property type="match status" value="1"/>
</dbReference>
<dbReference type="KEGG" id="pxn:HU772_016170"/>
<dbReference type="InterPro" id="IPR003718">
    <property type="entry name" value="OsmC/Ohr_fam"/>
</dbReference>
<dbReference type="SUPFAM" id="SSF82784">
    <property type="entry name" value="OsmC-like"/>
    <property type="match status" value="1"/>
</dbReference>
<gene>
    <name evidence="1" type="ORF">HU772_016170</name>
</gene>
<dbReference type="InterPro" id="IPR015946">
    <property type="entry name" value="KH_dom-like_a/b"/>
</dbReference>